<dbReference type="InterPro" id="IPR047057">
    <property type="entry name" value="MerR_fam"/>
</dbReference>
<keyword evidence="6" id="KW-1185">Reference proteome</keyword>
<dbReference type="AlphaFoldDB" id="A0A2U3TH43"/>
<dbReference type="SMART" id="SM00422">
    <property type="entry name" value="HTH_MERR"/>
    <property type="match status" value="1"/>
</dbReference>
<feature type="coiled-coil region" evidence="2">
    <location>
        <begin position="89"/>
        <end position="119"/>
    </location>
</feature>
<dbReference type="STRING" id="1122240.GCA_000620105_00773"/>
<sequence>MRIGELARQAGCPVETVRYYEREGLLPLANRSEGNNYRVYDHTHLERLLFIRRCRALDMTQDEIRVLLAALDSPEADCETVNRLLDAHLAHVEARIAELDRLRGQLESLRQACRTASAARDCGILQQLNRAGETPASPAADGDHSHIPGVHHR</sequence>
<dbReference type="NCBIfam" id="TIGR02047">
    <property type="entry name" value="CadR-PbrR"/>
    <property type="match status" value="1"/>
</dbReference>
<feature type="domain" description="HTH merR-type" evidence="4">
    <location>
        <begin position="1"/>
        <end position="70"/>
    </location>
</feature>
<dbReference type="EMBL" id="CP028519">
    <property type="protein sequence ID" value="AVY92721.1"/>
    <property type="molecule type" value="Genomic_DNA"/>
</dbReference>
<dbReference type="Proteomes" id="UP000244173">
    <property type="component" value="Chromosome"/>
</dbReference>
<dbReference type="Gene3D" id="1.10.1660.10">
    <property type="match status" value="1"/>
</dbReference>
<evidence type="ECO:0000256" key="1">
    <source>
        <dbReference type="ARBA" id="ARBA00023125"/>
    </source>
</evidence>
<dbReference type="GO" id="GO:0045893">
    <property type="term" value="P:positive regulation of DNA-templated transcription"/>
    <property type="evidence" value="ECO:0007669"/>
    <property type="project" value="InterPro"/>
</dbReference>
<dbReference type="CDD" id="cd04784">
    <property type="entry name" value="HTH_CadR-PbrR"/>
    <property type="match status" value="1"/>
</dbReference>
<dbReference type="KEGG" id="maer:DAI18_00650"/>
<gene>
    <name evidence="5" type="primary">cadR</name>
    <name evidence="5" type="ORF">DAI18_00650</name>
</gene>
<evidence type="ECO:0000256" key="2">
    <source>
        <dbReference type="SAM" id="Coils"/>
    </source>
</evidence>
<dbReference type="InterPro" id="IPR000551">
    <property type="entry name" value="MerR-type_HTH_dom"/>
</dbReference>
<proteinExistence type="predicted"/>
<accession>A0A2U3TH43</accession>
<protein>
    <submittedName>
        <fullName evidence="5">Cd(II)/Pb(II)-responsive transcriptional regulator</fullName>
    </submittedName>
</protein>
<dbReference type="PANTHER" id="PTHR30204">
    <property type="entry name" value="REDOX-CYCLING DRUG-SENSING TRANSCRIPTIONAL ACTIVATOR SOXR"/>
    <property type="match status" value="1"/>
</dbReference>
<dbReference type="GO" id="GO:0003700">
    <property type="term" value="F:DNA-binding transcription factor activity"/>
    <property type="evidence" value="ECO:0007669"/>
    <property type="project" value="InterPro"/>
</dbReference>
<dbReference type="PRINTS" id="PR00040">
    <property type="entry name" value="HTHMERR"/>
</dbReference>
<dbReference type="GO" id="GO:0046872">
    <property type="term" value="F:metal ion binding"/>
    <property type="evidence" value="ECO:0007669"/>
    <property type="project" value="InterPro"/>
</dbReference>
<evidence type="ECO:0000259" key="4">
    <source>
        <dbReference type="PROSITE" id="PS50937"/>
    </source>
</evidence>
<keyword evidence="2" id="KW-0175">Coiled coil</keyword>
<dbReference type="Pfam" id="PF13411">
    <property type="entry name" value="MerR_1"/>
    <property type="match status" value="1"/>
</dbReference>
<organism evidence="5 6">
    <name type="scientific">Microvirgula aerodenitrificans</name>
    <dbReference type="NCBI Taxonomy" id="57480"/>
    <lineage>
        <taxon>Bacteria</taxon>
        <taxon>Pseudomonadati</taxon>
        <taxon>Pseudomonadota</taxon>
        <taxon>Betaproteobacteria</taxon>
        <taxon>Neisseriales</taxon>
        <taxon>Aquaspirillaceae</taxon>
        <taxon>Microvirgula</taxon>
    </lineage>
</organism>
<keyword evidence="1" id="KW-0238">DNA-binding</keyword>
<dbReference type="PROSITE" id="PS50937">
    <property type="entry name" value="HTH_MERR_2"/>
    <property type="match status" value="1"/>
</dbReference>
<evidence type="ECO:0000313" key="5">
    <source>
        <dbReference type="EMBL" id="AVY92721.1"/>
    </source>
</evidence>
<evidence type="ECO:0000256" key="3">
    <source>
        <dbReference type="SAM" id="MobiDB-lite"/>
    </source>
</evidence>
<dbReference type="SUPFAM" id="SSF46955">
    <property type="entry name" value="Putative DNA-binding domain"/>
    <property type="match status" value="1"/>
</dbReference>
<dbReference type="GO" id="GO:0003677">
    <property type="term" value="F:DNA binding"/>
    <property type="evidence" value="ECO:0007669"/>
    <property type="project" value="UniProtKB-KW"/>
</dbReference>
<dbReference type="OrthoDB" id="9808480at2"/>
<feature type="region of interest" description="Disordered" evidence="3">
    <location>
        <begin position="133"/>
        <end position="153"/>
    </location>
</feature>
<dbReference type="InterPro" id="IPR011791">
    <property type="entry name" value="CadR-PbrR"/>
</dbReference>
<reference evidence="5 6" key="1">
    <citation type="submission" date="2018-04" db="EMBL/GenBank/DDBJ databases">
        <title>Denitrifier Microvirgula.</title>
        <authorList>
            <person name="Anderson E."/>
            <person name="Jang J."/>
            <person name="Ishii S."/>
        </authorList>
    </citation>
    <scope>NUCLEOTIDE SEQUENCE [LARGE SCALE GENOMIC DNA]</scope>
    <source>
        <strain evidence="5 6">BE2.4</strain>
    </source>
</reference>
<dbReference type="RefSeq" id="WP_028498219.1">
    <property type="nucleotide sequence ID" value="NZ_CP028519.1"/>
</dbReference>
<evidence type="ECO:0000313" key="6">
    <source>
        <dbReference type="Proteomes" id="UP000244173"/>
    </source>
</evidence>
<dbReference type="InterPro" id="IPR009061">
    <property type="entry name" value="DNA-bd_dom_put_sf"/>
</dbReference>
<name>A0A2U3TH43_9NEIS</name>
<dbReference type="PANTHER" id="PTHR30204:SF92">
    <property type="entry name" value="HTH-TYPE TRANSCRIPTIONAL REGULATOR ZNTR"/>
    <property type="match status" value="1"/>
</dbReference>